<dbReference type="InterPro" id="IPR056806">
    <property type="entry name" value="EGF_STAB1-2"/>
</dbReference>
<evidence type="ECO:0000313" key="8">
    <source>
        <dbReference type="Proteomes" id="UP001174136"/>
    </source>
</evidence>
<evidence type="ECO:0000256" key="3">
    <source>
        <dbReference type="ARBA" id="ARBA00023157"/>
    </source>
</evidence>
<dbReference type="GO" id="GO:0016020">
    <property type="term" value="C:membrane"/>
    <property type="evidence" value="ECO:0007669"/>
    <property type="project" value="UniProtKB-SubCell"/>
</dbReference>
<dbReference type="EMBL" id="JAOPHQ010006034">
    <property type="protein sequence ID" value="KAK0133009.1"/>
    <property type="molecule type" value="Genomic_DNA"/>
</dbReference>
<name>A0AA47M3U4_MERPO</name>
<keyword evidence="4" id="KW-0325">Glycoprotein</keyword>
<dbReference type="PANTHER" id="PTHR24038:SF11">
    <property type="entry name" value="INTEGRIN BETA-LIKE PROTEIN E"/>
    <property type="match status" value="1"/>
</dbReference>
<protein>
    <submittedName>
        <fullName evidence="7">Stabilin-2</fullName>
    </submittedName>
</protein>
<comment type="caution">
    <text evidence="7">The sequence shown here is derived from an EMBL/GenBank/DDBJ whole genome shotgun (WGS) entry which is preliminary data.</text>
</comment>
<keyword evidence="8" id="KW-1185">Reference proteome</keyword>
<evidence type="ECO:0000313" key="7">
    <source>
        <dbReference type="EMBL" id="KAK0133009.1"/>
    </source>
</evidence>
<dbReference type="Pfam" id="PF24887">
    <property type="entry name" value="EGF_STAB1-2"/>
    <property type="match status" value="1"/>
</dbReference>
<dbReference type="PANTHER" id="PTHR24038">
    <property type="entry name" value="STABILIN"/>
    <property type="match status" value="1"/>
</dbReference>
<gene>
    <name evidence="7" type="primary">STAB2_3</name>
    <name evidence="7" type="ORF">N1851_031619</name>
</gene>
<comment type="caution">
    <text evidence="5">Lacks conserved residue(s) required for the propagation of feature annotation.</text>
</comment>
<evidence type="ECO:0000259" key="6">
    <source>
        <dbReference type="PROSITE" id="PS50026"/>
    </source>
</evidence>
<evidence type="ECO:0000256" key="1">
    <source>
        <dbReference type="ARBA" id="ARBA00004370"/>
    </source>
</evidence>
<dbReference type="PROSITE" id="PS01186">
    <property type="entry name" value="EGF_2"/>
    <property type="match status" value="1"/>
</dbReference>
<dbReference type="PROSITE" id="PS50026">
    <property type="entry name" value="EGF_3"/>
    <property type="match status" value="1"/>
</dbReference>
<dbReference type="PROSITE" id="PS00022">
    <property type="entry name" value="EGF_1"/>
    <property type="match status" value="2"/>
</dbReference>
<evidence type="ECO:0000256" key="4">
    <source>
        <dbReference type="ARBA" id="ARBA00023180"/>
    </source>
</evidence>
<dbReference type="SUPFAM" id="SSF57196">
    <property type="entry name" value="EGF/Laminin"/>
    <property type="match status" value="1"/>
</dbReference>
<organism evidence="7 8">
    <name type="scientific">Merluccius polli</name>
    <name type="common">Benguela hake</name>
    <name type="synonym">Merluccius cadenati</name>
    <dbReference type="NCBI Taxonomy" id="89951"/>
    <lineage>
        <taxon>Eukaryota</taxon>
        <taxon>Metazoa</taxon>
        <taxon>Chordata</taxon>
        <taxon>Craniata</taxon>
        <taxon>Vertebrata</taxon>
        <taxon>Euteleostomi</taxon>
        <taxon>Actinopterygii</taxon>
        <taxon>Neopterygii</taxon>
        <taxon>Teleostei</taxon>
        <taxon>Neoteleostei</taxon>
        <taxon>Acanthomorphata</taxon>
        <taxon>Zeiogadaria</taxon>
        <taxon>Gadariae</taxon>
        <taxon>Gadiformes</taxon>
        <taxon>Gadoidei</taxon>
        <taxon>Merlucciidae</taxon>
        <taxon>Merluccius</taxon>
    </lineage>
</organism>
<keyword evidence="5" id="KW-0245">EGF-like domain</keyword>
<comment type="subcellular location">
    <subcellularLocation>
        <location evidence="1">Membrane</location>
    </subcellularLocation>
</comment>
<sequence length="161" mass="17186">MRTLTARSKCFSCRISISSSFLFNCPFGFRQRAGSLAQDCTMSSMTGGCSYECYREVKENRCCPGHWGPDCIECPETAERSCSNNGVCSEGMGGNGTCSCKDGFAGTACEDCAPNRYGPNCGSECTCVHGLCNSGLLHDGKCTCFSGYKGDNCDQGKTFCT</sequence>
<feature type="domain" description="EGF-like" evidence="6">
    <location>
        <begin position="70"/>
        <end position="110"/>
    </location>
</feature>
<dbReference type="InterPro" id="IPR000742">
    <property type="entry name" value="EGF"/>
</dbReference>
<evidence type="ECO:0000256" key="5">
    <source>
        <dbReference type="PROSITE-ProRule" id="PRU00076"/>
    </source>
</evidence>
<reference evidence="7" key="1">
    <citation type="journal article" date="2023" name="Front. Mar. Sci.">
        <title>A new Merluccius polli reference genome to investigate the effects of global change in West African waters.</title>
        <authorList>
            <person name="Mateo J.L."/>
            <person name="Blanco-Fernandez C."/>
            <person name="Garcia-Vazquez E."/>
            <person name="Machado-Schiaffino G."/>
        </authorList>
    </citation>
    <scope>NUCLEOTIDE SEQUENCE</scope>
    <source>
        <strain evidence="7">C29</strain>
        <tissue evidence="7">Fin</tissue>
    </source>
</reference>
<dbReference type="AlphaFoldDB" id="A0AA47M3U4"/>
<feature type="disulfide bond" evidence="5">
    <location>
        <begin position="100"/>
        <end position="109"/>
    </location>
</feature>
<keyword evidence="3 5" id="KW-1015">Disulfide bond</keyword>
<accession>A0AA47M3U4</accession>
<dbReference type="SMART" id="SM00181">
    <property type="entry name" value="EGF"/>
    <property type="match status" value="2"/>
</dbReference>
<proteinExistence type="predicted"/>
<dbReference type="Gene3D" id="2.170.300.10">
    <property type="entry name" value="Tie2 ligand-binding domain superfamily"/>
    <property type="match status" value="1"/>
</dbReference>
<evidence type="ECO:0000256" key="2">
    <source>
        <dbReference type="ARBA" id="ARBA00023136"/>
    </source>
</evidence>
<dbReference type="Proteomes" id="UP001174136">
    <property type="component" value="Unassembled WGS sequence"/>
</dbReference>
<keyword evidence="2" id="KW-0472">Membrane</keyword>